<dbReference type="Proteomes" id="UP000264702">
    <property type="component" value="Unassembled WGS sequence"/>
</dbReference>
<comment type="caution">
    <text evidence="2">The sequence shown here is derived from an EMBL/GenBank/DDBJ whole genome shotgun (WGS) entry which is preliminary data.</text>
</comment>
<evidence type="ECO:0000313" key="3">
    <source>
        <dbReference type="Proteomes" id="UP000264702"/>
    </source>
</evidence>
<dbReference type="InterPro" id="IPR027268">
    <property type="entry name" value="Peptidase_M4/M1_CTD_sf"/>
</dbReference>
<gene>
    <name evidence="2" type="ORF">D0Y96_10205</name>
</gene>
<dbReference type="PROSITE" id="PS51257">
    <property type="entry name" value="PROKAR_LIPOPROTEIN"/>
    <property type="match status" value="1"/>
</dbReference>
<accession>A0A372IQ97</accession>
<evidence type="ECO:0000313" key="2">
    <source>
        <dbReference type="EMBL" id="RFU17065.1"/>
    </source>
</evidence>
<feature type="chain" id="PRO_5016911117" description="Peptidase M61 catalytic domain-containing protein" evidence="1">
    <location>
        <begin position="24"/>
        <end position="344"/>
    </location>
</feature>
<protein>
    <recommendedName>
        <fullName evidence="4">Peptidase M61 catalytic domain-containing protein</fullName>
    </recommendedName>
</protein>
<keyword evidence="1" id="KW-0732">Signal</keyword>
<evidence type="ECO:0000256" key="1">
    <source>
        <dbReference type="SAM" id="SignalP"/>
    </source>
</evidence>
<dbReference type="RefSeq" id="WP_117299319.1">
    <property type="nucleotide sequence ID" value="NZ_QVQT02000003.1"/>
</dbReference>
<keyword evidence="3" id="KW-1185">Reference proteome</keyword>
<dbReference type="OrthoDB" id="1467486at2"/>
<proteinExistence type="predicted"/>
<dbReference type="AlphaFoldDB" id="A0A372IQ97"/>
<feature type="signal peptide" evidence="1">
    <location>
        <begin position="1"/>
        <end position="23"/>
    </location>
</feature>
<sequence length="344" mass="37506">MIDRRRVLTLSLMAMAGCGAVFAAARLFQPAQGQRRGPPWAAPVTSSESFRVGGATIQVDFGDGTVDLPRPQVMRWVENAASSVATYYGRFPVARDRILIQPREDERGVQGTTWGGVGGFPAFSRMRLGEQTTADDLNDDWTMTHELVHTAFPSQEDDQHWIEEGLAVYVEPIARVQNGLLPAEKIWSDMVRDMPKGNPGSSDGGLDETHSWGRTYWGGAQFCLLADVTIREQTHNRKGLQDALRAIVAAGGTIDQEWPIGKAFAAGDAGTGTHVLEDMYDRMSRKPVTVDLDGIWKKLGVVRSGNGVRFDDHAPEAAIRIAITKTPKSGRILPVTGETHAAGE</sequence>
<organism evidence="2 3">
    <name type="scientific">Paracidobacterium acidisoli</name>
    <dbReference type="NCBI Taxonomy" id="2303751"/>
    <lineage>
        <taxon>Bacteria</taxon>
        <taxon>Pseudomonadati</taxon>
        <taxon>Acidobacteriota</taxon>
        <taxon>Terriglobia</taxon>
        <taxon>Terriglobales</taxon>
        <taxon>Acidobacteriaceae</taxon>
        <taxon>Paracidobacterium</taxon>
    </lineage>
</organism>
<reference evidence="2 3" key="1">
    <citation type="submission" date="2018-08" db="EMBL/GenBank/DDBJ databases">
        <title>Acidipila sp. 4G-K13, an acidobacterium isolated from forest soil.</title>
        <authorList>
            <person name="Gao Z.-H."/>
            <person name="Qiu L.-H."/>
        </authorList>
    </citation>
    <scope>NUCLEOTIDE SEQUENCE [LARGE SCALE GENOMIC DNA]</scope>
    <source>
        <strain evidence="2 3">4G-K13</strain>
    </source>
</reference>
<name>A0A372IQ97_9BACT</name>
<dbReference type="Gene3D" id="1.10.390.10">
    <property type="entry name" value="Neutral Protease Domain 2"/>
    <property type="match status" value="1"/>
</dbReference>
<dbReference type="EMBL" id="QVQT01000003">
    <property type="protein sequence ID" value="RFU17065.1"/>
    <property type="molecule type" value="Genomic_DNA"/>
</dbReference>
<evidence type="ECO:0008006" key="4">
    <source>
        <dbReference type="Google" id="ProtNLM"/>
    </source>
</evidence>